<keyword evidence="2" id="KW-1185">Reference proteome</keyword>
<evidence type="ECO:0000313" key="2">
    <source>
        <dbReference type="Proteomes" id="UP000000702"/>
    </source>
</evidence>
<evidence type="ECO:0000313" key="1">
    <source>
        <dbReference type="EMBL" id="CCD11561.1"/>
    </source>
</evidence>
<dbReference type="EMBL" id="CAEQ01000353">
    <property type="protein sequence ID" value="CCD11561.1"/>
    <property type="molecule type" value="Genomic_DNA"/>
</dbReference>
<reference evidence="1 2" key="2">
    <citation type="journal article" date="2012" name="Proc. Natl. Acad. Sci. U.S.A.">
        <title>Antigenic diversity is generated by distinct evolutionary mechanisms in African trypanosome species.</title>
        <authorList>
            <person name="Jackson A.P."/>
            <person name="Berry A."/>
            <person name="Aslett M."/>
            <person name="Allison H.C."/>
            <person name="Burton P."/>
            <person name="Vavrova-Anderson J."/>
            <person name="Brown R."/>
            <person name="Browne H."/>
            <person name="Corton N."/>
            <person name="Hauser H."/>
            <person name="Gamble J."/>
            <person name="Gilderthorp R."/>
            <person name="Marcello L."/>
            <person name="McQuillan J."/>
            <person name="Otto T.D."/>
            <person name="Quail M.A."/>
            <person name="Sanders M.J."/>
            <person name="van Tonder A."/>
            <person name="Ginger M.L."/>
            <person name="Field M.C."/>
            <person name="Barry J.D."/>
            <person name="Hertz-Fowler C."/>
            <person name="Berriman M."/>
        </authorList>
    </citation>
    <scope>NUCLEOTIDE SEQUENCE [LARGE SCALE GENOMIC DNA]</scope>
    <source>
        <strain evidence="1 2">IL3000</strain>
    </source>
</reference>
<dbReference type="PANTHER" id="PTHR10782:SF96">
    <property type="entry name" value="SP-RING-TYPE DOMAIN-CONTAINING PROTEIN"/>
    <property type="match status" value="1"/>
</dbReference>
<dbReference type="Gene3D" id="3.30.40.10">
    <property type="entry name" value="Zinc/RING finger domain, C3HC4 (zinc finger)"/>
    <property type="match status" value="1"/>
</dbReference>
<sequence length="382" mass="41303">MHETVKLMTHVACCVSLLFHHLDTASLSTQCYSTFWLFALSWISAFLRENAGGGMAGRKQLEGIRSMTTAGSVEANHAQLIALLKAACARSPPCTHELCKVAVLCGAFCRRVAVLDAIPASDVARYCETLCTTINDVSSPMQITLFAYPLGEAESLRISRRLCYRQQLDNLTKNVPASRWDIERIACCIGGLSLFERAPVRSGNCRVPVKRIREGAETSGDGGAVAVRWQQPLRDPISLSVIKIPARGVHCQHREMFDLTAFVRSAQVVSVRRGDVLDGCSNPKWASNSGNAVTLPAALCPICGRSIPLKDIRVDEGITRAMAHYSDNGGTLSSDSTVVWDVATASYAVVGRSADVRSADVYVDSDDTILAQQLSTGVVVDQ</sequence>
<proteinExistence type="predicted"/>
<dbReference type="VEuPathDB" id="TriTrypDB:TcIL3000_0_25340"/>
<dbReference type="GO" id="GO:0000785">
    <property type="term" value="C:chromatin"/>
    <property type="evidence" value="ECO:0007669"/>
    <property type="project" value="TreeGrafter"/>
</dbReference>
<protein>
    <submittedName>
        <fullName evidence="1">WGS project CAEQ00000000 data, annotated contig 1001</fullName>
    </submittedName>
</protein>
<gene>
    <name evidence="1" type="ORF">TCIL3000_0_25340</name>
</gene>
<dbReference type="Proteomes" id="UP000000702">
    <property type="component" value="Unassembled WGS sequence"/>
</dbReference>
<dbReference type="GO" id="GO:0016925">
    <property type="term" value="P:protein sumoylation"/>
    <property type="evidence" value="ECO:0007669"/>
    <property type="project" value="TreeGrafter"/>
</dbReference>
<dbReference type="AlphaFoldDB" id="F9W353"/>
<dbReference type="InterPro" id="IPR013083">
    <property type="entry name" value="Znf_RING/FYVE/PHD"/>
</dbReference>
<dbReference type="OMA" id="WNTDTRT"/>
<comment type="caution">
    <text evidence="1">The sequence shown here is derived from an EMBL/GenBank/DDBJ whole genome shotgun (WGS) entry which is preliminary data.</text>
</comment>
<organism evidence="1 2">
    <name type="scientific">Trypanosoma congolense (strain IL3000)</name>
    <dbReference type="NCBI Taxonomy" id="1068625"/>
    <lineage>
        <taxon>Eukaryota</taxon>
        <taxon>Discoba</taxon>
        <taxon>Euglenozoa</taxon>
        <taxon>Kinetoplastea</taxon>
        <taxon>Metakinetoplastina</taxon>
        <taxon>Trypanosomatida</taxon>
        <taxon>Trypanosomatidae</taxon>
        <taxon>Trypanosoma</taxon>
        <taxon>Nannomonas</taxon>
    </lineage>
</organism>
<accession>F9W353</accession>
<name>F9W353_TRYCI</name>
<dbReference type="GO" id="GO:0061665">
    <property type="term" value="F:SUMO ligase activity"/>
    <property type="evidence" value="ECO:0007669"/>
    <property type="project" value="TreeGrafter"/>
</dbReference>
<reference evidence="2" key="1">
    <citation type="submission" date="2011-07" db="EMBL/GenBank/DDBJ databases">
        <title>Divergent evolution of antigenic variation in African trypanosomes.</title>
        <authorList>
            <person name="Jackson A.P."/>
            <person name="Berry A."/>
            <person name="Allison H.C."/>
            <person name="Burton P."/>
            <person name="Anderson J."/>
            <person name="Aslett M."/>
            <person name="Brown R."/>
            <person name="Corton N."/>
            <person name="Harris D."/>
            <person name="Hauser H."/>
            <person name="Gamble J."/>
            <person name="Gilderthorp R."/>
            <person name="McQuillan J."/>
            <person name="Quail M.A."/>
            <person name="Sanders M."/>
            <person name="Van Tonder A."/>
            <person name="Ginger M.L."/>
            <person name="Donelson J.E."/>
            <person name="Field M.C."/>
            <person name="Barry J.D."/>
            <person name="Berriman M."/>
            <person name="Hertz-Fowler C."/>
        </authorList>
    </citation>
    <scope>NUCLEOTIDE SEQUENCE [LARGE SCALE GENOMIC DNA]</scope>
    <source>
        <strain evidence="2">IL3000</strain>
    </source>
</reference>
<dbReference type="PANTHER" id="PTHR10782">
    <property type="entry name" value="ZINC FINGER MIZ DOMAIN-CONTAINING PROTEIN"/>
    <property type="match status" value="1"/>
</dbReference>